<dbReference type="GO" id="GO:0141163">
    <property type="term" value="P:positive regulation of cAMP/PKA signal transduction"/>
    <property type="evidence" value="ECO:0000266"/>
    <property type="project" value="RGD"/>
</dbReference>
<dbReference type="Gene3D" id="2.60.120.200">
    <property type="match status" value="1"/>
</dbReference>
<evidence type="ECO:0000256" key="8">
    <source>
        <dbReference type="ARBA" id="ARBA00022729"/>
    </source>
</evidence>
<dbReference type="GO" id="GO:1990696">
    <property type="term" value="C:USH2 complex"/>
    <property type="evidence" value="ECO:0000266"/>
    <property type="project" value="RGD"/>
</dbReference>
<dbReference type="FunFam" id="2.60.40.2030:FF:000030">
    <property type="entry name" value="Adhesion G-protein coupled receptor V1"/>
    <property type="match status" value="1"/>
</dbReference>
<dbReference type="PROSITE" id="PS50912">
    <property type="entry name" value="EAR"/>
    <property type="match status" value="5"/>
</dbReference>
<feature type="transmembrane region" description="Helical" evidence="27">
    <location>
        <begin position="6123"/>
        <end position="6148"/>
    </location>
</feature>
<dbReference type="GO" id="GO:0050877">
    <property type="term" value="P:nervous system process"/>
    <property type="evidence" value="ECO:0000266"/>
    <property type="project" value="RGD"/>
</dbReference>
<dbReference type="GO" id="GO:0007601">
    <property type="term" value="P:visual perception"/>
    <property type="evidence" value="ECO:0000266"/>
    <property type="project" value="RGD"/>
</dbReference>
<dbReference type="FunFam" id="2.60.40.2030:FF:000023">
    <property type="entry name" value="Adhesion G protein-coupled receptor V1"/>
    <property type="match status" value="1"/>
</dbReference>
<feature type="signal peptide" evidence="28">
    <location>
        <begin position="1"/>
        <end position="28"/>
    </location>
</feature>
<evidence type="ECO:0000259" key="30">
    <source>
        <dbReference type="PROSITE" id="PS50261"/>
    </source>
</evidence>
<reference evidence="31" key="3">
    <citation type="submission" date="2025-09" db="UniProtKB">
        <authorList>
            <consortium name="Ensembl"/>
        </authorList>
    </citation>
    <scope>IDENTIFICATION</scope>
    <source>
        <strain evidence="31">Brown Norway</strain>
    </source>
</reference>
<evidence type="ECO:0000256" key="16">
    <source>
        <dbReference type="ARBA" id="ARBA00023170"/>
    </source>
</evidence>
<dbReference type="InterPro" id="IPR009039">
    <property type="entry name" value="EAR"/>
</dbReference>
<evidence type="ECO:0000256" key="23">
    <source>
        <dbReference type="ARBA" id="ARBA00078072"/>
    </source>
</evidence>
<dbReference type="FunFam" id="2.60.40.2030:FF:000009">
    <property type="entry name" value="adhesion G-protein coupled receptor V1"/>
    <property type="match status" value="2"/>
</dbReference>
<feature type="repeat" description="EAR" evidence="25">
    <location>
        <begin position="3438"/>
        <end position="3485"/>
    </location>
</feature>
<dbReference type="GO" id="GO:0050953">
    <property type="term" value="P:sensory perception of light stimulus"/>
    <property type="evidence" value="ECO:0000266"/>
    <property type="project" value="RGD"/>
</dbReference>
<dbReference type="FunFam" id="2.60.40.2030:FF:000012">
    <property type="entry name" value="Adhesion G-protein coupled receptor V1"/>
    <property type="match status" value="1"/>
</dbReference>
<dbReference type="InterPro" id="IPR017981">
    <property type="entry name" value="GPCR_2-like_7TM"/>
</dbReference>
<feature type="compositionally biased region" description="Polar residues" evidence="26">
    <location>
        <begin position="6209"/>
        <end position="6232"/>
    </location>
</feature>
<feature type="repeat" description="EAR" evidence="25">
    <location>
        <begin position="3294"/>
        <end position="3342"/>
    </location>
</feature>
<evidence type="ECO:0000256" key="4">
    <source>
        <dbReference type="ARBA" id="ARBA00007343"/>
    </source>
</evidence>
<sequence length="6298" mass="685897">MSVTSEPGMVSSLLLVYLSALVVSFVCGEAEIRFTGQTEFFVNETSTTVIRFVIERIGEPANVTAIVSLDGEDTGDFFDTYAAAFIPAGGTNRTVYIAVCDDDLPEPDETFTFQLTLQKPSANVKLGWPRAAAVTILSNDNAFGVISFSTPSSITVTEPRSRNASVSLTLIREKGTYGMVTVTFDVSGGSNPPEEDLSPVRGNITFPPGRATIIHNLTVLDDEVPENDEMFLIQLRSVGGGAEINASRSSVEIIVKKNDSPVKFLQSVYVVPEDDHVLTIPVVRGKDNNGHPIGSDESQVSVRYKVVTGDSTAHAQQNVDFIDLQPDTTLVFPPFVHESHLKFQIIDDLIPEIAESFHIMLLKNTLQGDAVLMDPSTVQVTIKANDKPHGVLSFNSILFERPVVIDEDTASSSRFEEITVVRNGGTHGNVSVNWVLTRNSSDPSPVTADLSPASGTLQFAQGQMLALIPLAIIDDELPEEAEAYLLTILPHTIQGGAEVSEPAQLLFYVQDSDDVYGEIALFPVESQRIESSPSERSLSLSFTRLGGSKGDLKVIYSALYIPAGAVDPLRAKDGILNTSRRNTLLFPEQNYQVTAKLPIRNDAFLQNGAHFLVQLEAVELVNIVPLIPPVSPRFGEIRNTSLLVTPAIANGEIGFLSNLPIILHEPNDSAAEVVSIPLHRDGTDGQATVYWSLRPSGFNSKAVTVDDTGPFNGSVVFLSGQSDTSINITVKGDDTPELNETVTLSLDRVSVDSDVLKSGYTSRDLIILENDDPGGIFEFSYDSRGPYVIKEGDAVELRIARSRGALVKQFLRFHVEPRDSNEFYGNTGVLEFSPGEREVVITLLTRLDGMPELDEHYWVVLSSHGGRESKLGSATHVNITILENDDPHGIIEFASNGLTVSIRESKGEDVYHAVYGVVRTRGNFGAVNVSWMVSPNSTQDVFPVQGTVCFGDQENFKNITVYSFADEIPEEMEEFTIILLSATGGAQTGNQTTASLRILRNDDPIYFAEPSVVRVQEGETANFTVLRNGSVDAACTVQYATVDGKASGGEGDFVPVEKGETLVFEVGSREQSVSVSVNEDGVPETDEPFYIILFNSTGDTVVYEYGVATIIIEANDDPNGVFSLEPIDKAVEEGKTNAFWILRHRGHFGNVSVAWHLFQNASLQPGREFYETSGTVNFTDGEGTKPVILRAFPDRIPEFNEFYILRLVNISGAGGQLAETDLQVTVMIPFNDDPFGVFILDPECLEREVAEDVLSEDDMSYIANFTVLRQQGVFGDVRVGWEVLSRELPAGLPPMVDFLLVGVFPSTVPLQPHMRHRHSGTDVLYFSGLEGAFGTVDPKYQPSRNNTIANFTFSAWVMPNAYTNGFLIAKDDSHGSIYYGVKIQTNETHVTLSLHYKTFGSDVTYIAKSTAMKYLEDGVWLHVLIILDDGIIEFYLDGNAMPKGIKSLKGEAITDGPGILRIGAGMDGGDRFTGWMQDVRTYERKLTPEEIYELHAMPARNDLHPISGYLEFRQGETNKSFIVAARDDSEEEGEELFLLKLVSVYGGAQLSEENTTARLRIQKSDNANGLFGFTGACIPEMTEEGSTVSCVVERTRGALGYVRVFYTISQIESEGLHYLVDDFANASGTITFLPWQRSEVLNLYVLDENIPELNEYFRVTLVSAVPGDGKLGSTPVSGASIDPEKETTDITVKASDHPYGLLQFSTGLPPQPEDAMSLPASSVPHITVQEEDGEIRLLVVRAQGLLGRVTVGFRTVSLTAFSPGDYQSIAGTLEFQSGERYKYIFVNITDNSVPELEKSFKVELLNLDGGVSELFRVDGSGSGEGDTDFFLPAVRMHASLGVASQILVTIAASDHAHGVFEFSPESLFVSGTEPEDGYSTVVLNVTRAQGALSPVTLLWKVDSDPDGDLAVTSGNITFEVGQRLAHITVEILADEEPELDKTRTVSILNVSSGSLGVLSSATLTILASDDPHGVFIFPNKTRPISVEEATQNVTLSIIRLKGLMGEVAISYATIDDMEKPPYFPPNLARATQGGDYISASGLALFRANQTEAMITISILDDDEPERSESVFIELFNSSLVDKVQNRPIPHSPRLGPKVETVAHLIIVANDDAFGTVQLSAPTVRVAENHVGPIINVTRTGGAFADVSVKFKAVPITAATGEDYSIASSDVVLLEGETTKAVPIYIIDDIYPELEEAFLVQLLNETTGGATLGPLREAVITIDASDDPFGLFGFQNTKFIVEEPEFNSVWVNMPIIRNSGTLGNVTVEWVATINGQLATGDLRVVSGNVTFAPGETIQTLLLEVLADDVPEIEEVVQVQLAAASGGGTIGLDRVAHIVIAANDNPYGSVAFAQSIYRVQEPLQRHSSANITVRRSGGHYGRLLLFYSTSDIDVVALAVEEGEEDVLSYYESPTQGMPDPLWRTWVNVSAVEETQYTCATLCLREHACSAFSVVSGADGPQCFWMTSWVSLTVNSSDFQTYKKNMTKVASLFSGQAVAGSDYEPVTRQWALMPEGDEFANLTVSLLPDDVPEMDECFLISLLEVHLVNITDSFKNQPTIGHPSTSTVLIGLNGDAFGVFVMYSVSPNTSEDGLCVQVQEQPQTSVELVIHRTGGSLGQVMVEWRTVGGTATEGLDFIGAGDILTFAEGETKKTAILTILDDSEPEDEESIFVRLVATEGGSRILPSSDTVTVNILANDNVAGIVSFQTASRSVIGHEGEMLQLHAVRTAPGRGNVTVNWKVTGQNLEVNFANSTGQLFFSEGALNKTIFVHLLDDNIPEEKEVYQVVLYDVKTQGVSPAGVALLDAQGYAAVLTVEASDEPHGVLNFALSSRFVVLPEANLTVQLFVNREFGSLGAINVSYATVPGIASLKNETEGNLAEPEADFIPVVGFLVLEEGETTAAINITVLEDDIPELREYFLVNLTHVDLVMAPLTSFPPRLDSEGLSAQIVIDANDGGQGVIEWQRSRLEVNETHGTVTLVVQRGRAALGHVSLFMYAQNLEAQMGLDYMCTPQILHFADGERFKPVDVVILDDDVPEGDERFQLILTNPSPGLELGTNTIALITVLANDDGPGVLSFNNSGHVFLREPTSLYVQESVAALVIVREPAQGLFGTVAVQFVVTEVNSSTESKDLVPSKGFIVLEEGVRSKALHISAVLDTEPEMDEHFVCTLFNPTGGARLGAHVQTVITVLQNQAPLGLFSISAVENSATSIDVEESNRTVYLNVSRTNGLDLAVSVQWETVSETAFGMRGMDVVFSIFQSFFDKTALDWCFFSVGDSVYGVMLRKSSLVVYRWQGTFVPVEDLNVESPRTCEAFTIGVSLYLVITHGERNGEKPSINSVYTLASGFRLLLVQTIVISGSCQVRHFTSDTQDYFIIASQRNDSELTQVFRWNGNNFAWHQTLPVRGVLGMALFSRGGSVFLAISQANIRQNPLLFMWSGSQFINFQELSVSGITQVEALSSGDDVYLFFAKNTFLGNQNAIDIFVWEMGQSSLRHFQSLDFATVNRIRSFTPASGIVHILLTGQDRSALYCWNSELNAFTFVLEAPSAHDAAFVTVKSLNSSKTLIALVGATDTHVYELAYVSSQSDFIPSLGELMFEPGDREAIIAVSVLDDAVPEEEESFRVQLKNPRGGAEIGTDSSVRVTVRPNDDPYGVVAFAQNSLHKQLEELERDSLVTLNVERLKGTYGRVTVAWEAAGSVSDVFPTSGVISFAEDQAMSTITLTVLADDLPELSEAVVVTLTRIVTEGVEDPSKGATIDQDRSKSVLTILPSDSPYGVVGWHAESLFTRVPEPRENITVLQLHLVRDKGLLGDISIHLIAKPNFLLDINNQATENEDFALQDSVIIMKENIKETQAEVAILPDEVPELDEGLIVAIAAVNLVNPNFPAEQPRVQRPRMESAEIMIEENDDPRGIFSFRVSRGVGGVIIAHEGPQPLNILQVPVIRMAGSFETVNVYWKATPDSAGLEDFLPPYGMLQFADGQVIAPIHITITDDTEFELSETFSISLMSVTGGGRLGDDVLVTVVIPPNDSPFGIFGFEEKTVMVDRSHLSDDPDSYVKLTVVRSPGGKGAVRLHWTIEEKAKDDLSPLNGTLYFDETDSQKSIILHILQDSVLGEDRRFTIELMDAGEVEISPGKGRASVIILGEKSPSEVGIASSSRHVIIGEPSATYSGTATISLDRGPGVSGEVTVDWRILPPSRGEFAETSGQLTMLDGQSTATVVIQALDDGIPEEKCSYEFQLTGISEGAVLNEASVTASISMVASDAPYGQFSFSHEQLQVSEAAQKVNVTVARSGGSFGRVRVWYETGSRTAEAGWDFVPTSGELIFEAREKMKSLHIEILDDNLPEGPEEFVLAITRVDLQGRGYDFTIQENGLQIDQPPEIGSISVVQIIIMENDNVEGIIEFDPKFTDISVEEGAGVIPLPVMRLRGTYGRVSADFSSRDSSAVPGGYVLHGGSVTFQHGQSLSFINVSIVDDNDSESEKQLEILLIGATGGAILGRHLVSKITIAKSDSPFGIIRFLNQSKISVPNPNSTMALHLVLERTGGLLGEIQVSWEIVGPSSEELLLPQHGDFADPVSGTVSFGDGEGGVRTITLTVCPHEETEAEETFVVQLKPLKEAKLDPRAKAVTLTIQKFGDPNGVIHFAPESLSKKMFSEPPPSEGPMLISFLVTRSKGTSGEITVHWELSSEFDLTGDFLSTQGFFTIADGDSEASFDVHLLPDDVPEIEEEYVVQLVSVEGGAELDLEKCTSRFSVSANDDPHGIFALYSDQQSVLIGQNLIRSIQINITRLAGVFGAVAVTLQILSDNKEDPVATENEERQMVIKDGARYKVGLVPLKNQVFLSLGSNFTLRLLSARLLSGPFYGMPTIHQEANQAFLSVPEEAANSQVGFESTAFQLIDITAGTSQVTVSRRGTYGRLSVAWTTGYAPGSEIPEPIAIGNMTPTLGSLSFLHGEQKKGVLLWTFPSPGQPEAFVLHLSGLRSSAAGGAQLRSAFTTAEIEPLGVFQLSPGSRNITVSEDALIIRICVQRLFGFQGDLIKVSYKTTAGSAKPLEDFEPIQKGEIFFQRFQAEVDFEITIINDQLPEREETFYINLTSVETRGPGKGDVSWRPRLNPDLSVAMVTILDNDDPAGVAVSVPVTAGTVAADSTLLAMEADFTTHPNKSKITTIPYTTEVFAPVTETVDVSAIPEKLVTIHSAISEEPDLAPGTAQAAVFGTLSLGPPIVYVSEEMKNNTPSTADIQIQRIGGFAGNVSVTVRTFGGRCAQKEPSVWPFQDVYGIGNLTWAVEEEDFEEQMLTLTFLNGEREHRIAVRILDDDEPEGQEFFYVFLTDPQGGAEIVRGKDGSGFSAFALILITGSDLHNGIVGFSEESLRGLELREGTDKSSQRLEVTRQPNRAFEEVQVFWRVTLNQTATILQEKGLNLTDELRSVAGVTTCTVGQTQCFIHLELNPKKVHQVEMPFFVELYDVTAGAAINNSARFARIKVSKSGDSQSLVFFSVGSRLAVAHKKATLISLQVARDSGTGMMMSVNFSTQELRSAETVGRILLSPAVSGKDFVRTEGTLVFEPGQKSAVLDVVLTPETGSLNKFPKRFQIVLFDPKGGARIDKVYGTANITLVSDVDSQAVWGLEDLLHQPLHEDVLNRVLHSLNLRVATESTDEQLSAVMFIMEKIMMEGKNQAFSIESRTLLYELLCALINPKRKDTRGFSHFAEVAEHFAFSLLTDVTCGSPGEKSKTILDSCPYLSILALHWSPQQINGHRFEGKEGDYIQIPERFLDAPEPEVSDGKNACALVQFVEYSSQQWFVAGDNLPALRDKVLSLNVKGRDAQPLPNNNEVLYRIYAAEPRIIPHTSLCLLWNQAASSWLSDSQLCKVVEDAADYVECACSHMSAYAVYAQTDNLVSYNEAFFSAGFICISGLCLAVVSHVFCARYSMFAAKLLTHMMAASLGAQVSFLASAYASPQLSEESCSAVAAVAHYLYLCQFSWMLIQSVNFWYVLVVNDEHTERRCLLFCLLSWGLPSFVVILLIVILRGIYHQSMPQIYGLIHGDLCFIPNIYAALFTAALVPLMCLVVVFVVFIHAYQLKPQWKGYDDVFRGRTNAAEIPLILYLFALISLTWLWGGLHMAYRHFWMLVLFVIFNSLQGLYVFVVYFILHNQTCCPMKASYTVEMNGHPGPSTAFFTPGSGIPPAGEMNKSTQNLINAMEEVPSDWERVSFQQTSQASPDLKTSPQNGASFPSSGGYGQGSLIADEESQEFDDLIFALKTGAGLSVSDNESGQGSQEGGTLTDSQIVELRRIPIADTHL</sequence>
<dbReference type="GO" id="GO:0045184">
    <property type="term" value="P:establishment of protein localization"/>
    <property type="evidence" value="ECO:0000266"/>
    <property type="project" value="RGD"/>
</dbReference>
<evidence type="ECO:0000259" key="29">
    <source>
        <dbReference type="PROSITE" id="PS50221"/>
    </source>
</evidence>
<dbReference type="InterPro" id="IPR000203">
    <property type="entry name" value="GPS"/>
</dbReference>
<dbReference type="GO" id="GO:0009986">
    <property type="term" value="C:cell surface"/>
    <property type="evidence" value="ECO:0000266"/>
    <property type="project" value="RGD"/>
</dbReference>
<accession>A0A096MK89</accession>
<dbReference type="GlyGen" id="A0A096MK89">
    <property type="glycosylation" value="2 sites"/>
</dbReference>
<dbReference type="ExpressionAtlas" id="A0A096MK89">
    <property type="expression patterns" value="baseline and differential"/>
</dbReference>
<evidence type="ECO:0000256" key="26">
    <source>
        <dbReference type="SAM" id="MobiDB-lite"/>
    </source>
</evidence>
<gene>
    <name evidence="31 33" type="primary">Adgrv1</name>
</gene>
<dbReference type="Proteomes" id="UP000002494">
    <property type="component" value="Chromosome 2"/>
</dbReference>
<dbReference type="eggNOG" id="KOG1306">
    <property type="taxonomic scope" value="Eukaryota"/>
</dbReference>
<dbReference type="FunFam" id="2.60.120.200:FF:000106">
    <property type="entry name" value="Adhesion G-protein coupled receptor V1"/>
    <property type="match status" value="1"/>
</dbReference>
<dbReference type="Pfam" id="PF00002">
    <property type="entry name" value="7tm_2"/>
    <property type="match status" value="1"/>
</dbReference>
<evidence type="ECO:0000256" key="20">
    <source>
        <dbReference type="ARBA" id="ARBA00055642"/>
    </source>
</evidence>
<keyword evidence="19" id="KW-0966">Cell projection</keyword>
<feature type="transmembrane region" description="Helical" evidence="27">
    <location>
        <begin position="5933"/>
        <end position="5952"/>
    </location>
</feature>
<dbReference type="Pfam" id="PF13385">
    <property type="entry name" value="Laminin_G_3"/>
    <property type="match status" value="1"/>
</dbReference>
<feature type="region of interest" description="Disordered" evidence="26">
    <location>
        <begin position="6264"/>
        <end position="6283"/>
    </location>
</feature>
<keyword evidence="12 27" id="KW-1133">Transmembrane helix</keyword>
<evidence type="ECO:0000256" key="6">
    <source>
        <dbReference type="ARBA" id="ARBA00022606"/>
    </source>
</evidence>
<evidence type="ECO:0000256" key="18">
    <source>
        <dbReference type="ARBA" id="ARBA00023224"/>
    </source>
</evidence>
<evidence type="ECO:0000256" key="14">
    <source>
        <dbReference type="ARBA" id="ARBA00023136"/>
    </source>
</evidence>
<dbReference type="InterPro" id="IPR057244">
    <property type="entry name" value="GAIN_B"/>
</dbReference>
<dbReference type="FunFam" id="2.60.40.2030:FF:000031">
    <property type="entry name" value="Adhesion G protein-coupled receptor V1"/>
    <property type="match status" value="1"/>
</dbReference>
<keyword evidence="6" id="KW-0716">Sensory transduction</keyword>
<evidence type="ECO:0000256" key="27">
    <source>
        <dbReference type="SAM" id="Phobius"/>
    </source>
</evidence>
<dbReference type="Gene3D" id="1.20.1070.10">
    <property type="entry name" value="Rhodopsin 7-helix transmembrane proteins"/>
    <property type="match status" value="1"/>
</dbReference>
<dbReference type="FunFam" id="2.60.40.2030:FF:000033">
    <property type="entry name" value="Adhesion G protein-coupled receptor V1"/>
    <property type="match status" value="1"/>
</dbReference>
<reference evidence="31" key="1">
    <citation type="submission" date="2024-01" db="EMBL/GenBank/DDBJ databases">
        <title>GRCr8: a new rat reference genome assembly contstructed from accurate long reads and long range scaffolding.</title>
        <authorList>
            <person name="Doris P.A."/>
            <person name="Kalbfleisch T."/>
            <person name="Li K."/>
            <person name="Howe K."/>
            <person name="Wood J."/>
        </authorList>
    </citation>
    <scope>NUCLEOTIDE SEQUENCE [LARGE SCALE GENOMIC DNA]</scope>
    <source>
        <strain evidence="31">Brown Norway</strain>
    </source>
</reference>
<dbReference type="PROSITE" id="PS50261">
    <property type="entry name" value="G_PROTEIN_RECEP_F2_4"/>
    <property type="match status" value="1"/>
</dbReference>
<dbReference type="InterPro" id="IPR005492">
    <property type="entry name" value="EPTP"/>
</dbReference>
<dbReference type="GO" id="GO:0017022">
    <property type="term" value="F:myosin binding"/>
    <property type="evidence" value="ECO:0000266"/>
    <property type="project" value="RGD"/>
</dbReference>
<dbReference type="FunFam" id="2.60.40.2030:FF:000026">
    <property type="entry name" value="Adhesion G protein-coupled receptor V1"/>
    <property type="match status" value="1"/>
</dbReference>
<dbReference type="AGR" id="RGD:1562101"/>
<feature type="transmembrane region" description="Helical" evidence="27">
    <location>
        <begin position="6100"/>
        <end position="6117"/>
    </location>
</feature>
<dbReference type="GO" id="GO:0043235">
    <property type="term" value="C:receptor complex"/>
    <property type="evidence" value="ECO:0000266"/>
    <property type="project" value="RGD"/>
</dbReference>
<dbReference type="Bgee" id="ENSRNOG00000016306">
    <property type="expression patterns" value="Expressed in kidney and 20 other cell types or tissues"/>
</dbReference>
<dbReference type="GO" id="GO:0007605">
    <property type="term" value="P:sensory perception of sound"/>
    <property type="evidence" value="ECO:0000266"/>
    <property type="project" value="RGD"/>
</dbReference>
<evidence type="ECO:0000256" key="17">
    <source>
        <dbReference type="ARBA" id="ARBA00023180"/>
    </source>
</evidence>
<evidence type="ECO:0000313" key="31">
    <source>
        <dbReference type="Ensembl" id="ENSRNOP00000068422.1"/>
    </source>
</evidence>
<dbReference type="GO" id="GO:0016787">
    <property type="term" value="F:hydrolase activity"/>
    <property type="evidence" value="ECO:0007669"/>
    <property type="project" value="UniProtKB-KW"/>
</dbReference>
<dbReference type="SUPFAM" id="SSF141072">
    <property type="entry name" value="CalX-like"/>
    <property type="match status" value="38"/>
</dbReference>
<dbReference type="FunFam" id="2.60.220.50:FF:000020">
    <property type="entry name" value="Adhesion G-protein coupled receptor V1"/>
    <property type="match status" value="1"/>
</dbReference>
<evidence type="ECO:0000256" key="19">
    <source>
        <dbReference type="ARBA" id="ARBA00023273"/>
    </source>
</evidence>
<dbReference type="InterPro" id="IPR006558">
    <property type="entry name" value="LamG-like"/>
</dbReference>
<evidence type="ECO:0000256" key="15">
    <source>
        <dbReference type="ARBA" id="ARBA00023157"/>
    </source>
</evidence>
<feature type="region of interest" description="Disordered" evidence="26">
    <location>
        <begin position="6209"/>
        <end position="6240"/>
    </location>
</feature>
<dbReference type="SUPFAM" id="SSF49899">
    <property type="entry name" value="Concanavalin A-like lectins/glucanases"/>
    <property type="match status" value="1"/>
</dbReference>
<evidence type="ECO:0000256" key="3">
    <source>
        <dbReference type="ARBA" id="ARBA00004651"/>
    </source>
</evidence>
<keyword evidence="5" id="KW-1003">Cell membrane</keyword>
<evidence type="ECO:0000256" key="22">
    <source>
        <dbReference type="ARBA" id="ARBA00070037"/>
    </source>
</evidence>
<feature type="transmembrane region" description="Helical" evidence="27">
    <location>
        <begin position="6004"/>
        <end position="6029"/>
    </location>
</feature>
<dbReference type="FunFam" id="2.60.40.2030:FF:000021">
    <property type="entry name" value="Adhesion G protein-coupled receptor V1"/>
    <property type="match status" value="1"/>
</dbReference>
<dbReference type="InterPro" id="IPR038081">
    <property type="entry name" value="CalX-like_sf"/>
</dbReference>
<name>A0A096MK89_RAT</name>
<dbReference type="InterPro" id="IPR003644">
    <property type="entry name" value="Calx_beta"/>
</dbReference>
<dbReference type="GO" id="GO:0030501">
    <property type="term" value="P:positive regulation of bone mineralization"/>
    <property type="evidence" value="ECO:0000266"/>
    <property type="project" value="RGD"/>
</dbReference>
<evidence type="ECO:0000256" key="11">
    <source>
        <dbReference type="ARBA" id="ARBA00022837"/>
    </source>
</evidence>
<dbReference type="PROSITE" id="PS50221">
    <property type="entry name" value="GAIN_B"/>
    <property type="match status" value="1"/>
</dbReference>
<evidence type="ECO:0000256" key="28">
    <source>
        <dbReference type="SAM" id="SignalP"/>
    </source>
</evidence>
<evidence type="ECO:0000256" key="12">
    <source>
        <dbReference type="ARBA" id="ARBA00022989"/>
    </source>
</evidence>
<keyword evidence="10" id="KW-0378">Hydrolase</keyword>
<dbReference type="FunFam" id="2.60.40.2030:FF:000028">
    <property type="entry name" value="Adhesion G-protein coupled receptor V1"/>
    <property type="match status" value="1"/>
</dbReference>
<evidence type="ECO:0000256" key="21">
    <source>
        <dbReference type="ARBA" id="ARBA00057924"/>
    </source>
</evidence>
<keyword evidence="17" id="KW-0325">Glycoprotein</keyword>
<dbReference type="Gene3D" id="2.60.220.50">
    <property type="match status" value="1"/>
</dbReference>
<evidence type="ECO:0000256" key="7">
    <source>
        <dbReference type="ARBA" id="ARBA00022692"/>
    </source>
</evidence>
<dbReference type="SMART" id="SM00237">
    <property type="entry name" value="Calx_beta"/>
    <property type="match status" value="20"/>
</dbReference>
<dbReference type="GO" id="GO:0001917">
    <property type="term" value="C:photoreceptor inner segment"/>
    <property type="evidence" value="ECO:0007669"/>
    <property type="project" value="UniProtKB-SubCell"/>
</dbReference>
<dbReference type="Ensembl" id="ENSRNOT00000076996.4">
    <property type="protein sequence ID" value="ENSRNOP00000068422.1"/>
    <property type="gene ID" value="ENSRNOG00000016306.10"/>
</dbReference>
<feature type="repeat" description="EAR" evidence="25">
    <location>
        <begin position="3392"/>
        <end position="3436"/>
    </location>
</feature>
<dbReference type="FunFam" id="2.60.40.2030:FF:000017">
    <property type="entry name" value="Adhesion G protein-coupled receptor V1"/>
    <property type="match status" value="3"/>
</dbReference>
<dbReference type="HOGENOM" id="CLU_223063_0_0_1"/>
<dbReference type="SMART" id="SM00560">
    <property type="entry name" value="LamGL"/>
    <property type="match status" value="1"/>
</dbReference>
<dbReference type="InterPro" id="IPR046338">
    <property type="entry name" value="GAIN_dom_sf"/>
</dbReference>
<dbReference type="SMART" id="SM00303">
    <property type="entry name" value="GPS"/>
    <property type="match status" value="1"/>
</dbReference>
<reference evidence="31" key="2">
    <citation type="submission" date="2025-08" db="UniProtKB">
        <authorList>
            <consortium name="Ensembl"/>
        </authorList>
    </citation>
    <scope>IDENTIFICATION</scope>
    <source>
        <strain evidence="31">Brown Norway</strain>
    </source>
</reference>
<dbReference type="GO" id="GO:0048839">
    <property type="term" value="P:inner ear development"/>
    <property type="evidence" value="ECO:0000266"/>
    <property type="project" value="RGD"/>
</dbReference>
<feature type="domain" description="G-protein coupled receptors family 2 profile 2" evidence="30">
    <location>
        <begin position="5898"/>
        <end position="6149"/>
    </location>
</feature>
<dbReference type="GO" id="GO:0051649">
    <property type="term" value="P:establishment of localization in cell"/>
    <property type="evidence" value="ECO:0000266"/>
    <property type="project" value="RGD"/>
</dbReference>
<comment type="function">
    <text evidence="20">Cleaved ADGRV1 beta-subunit couples with G-alpha(i)-proteins, GNAI1/2/3, and constitutively inhibits adenylate cyclase (AC) activity with a stronger effect than full ADGRV1.</text>
</comment>
<keyword evidence="16" id="KW-0675">Receptor</keyword>
<evidence type="ECO:0000256" key="10">
    <source>
        <dbReference type="ARBA" id="ARBA00022801"/>
    </source>
</evidence>
<evidence type="ECO:0000313" key="33">
    <source>
        <dbReference type="RGD" id="1562101"/>
    </source>
</evidence>
<dbReference type="Pfam" id="PF03736">
    <property type="entry name" value="EPTP"/>
    <property type="match status" value="1"/>
</dbReference>
<feature type="compositionally biased region" description="Polar residues" evidence="26">
    <location>
        <begin position="6265"/>
        <end position="6283"/>
    </location>
</feature>
<feature type="repeat" description="EAR" evidence="25">
    <location>
        <begin position="3343"/>
        <end position="3390"/>
    </location>
</feature>
<dbReference type="GO" id="GO:0045494">
    <property type="term" value="P:photoreceptor cell maintenance"/>
    <property type="evidence" value="ECO:0000266"/>
    <property type="project" value="RGD"/>
</dbReference>
<dbReference type="GO" id="GO:0071277">
    <property type="term" value="P:cellular response to calcium ion"/>
    <property type="evidence" value="ECO:0000266"/>
    <property type="project" value="RGD"/>
</dbReference>
<dbReference type="GO" id="GO:0032420">
    <property type="term" value="C:stereocilium"/>
    <property type="evidence" value="ECO:0000314"/>
    <property type="project" value="RGD"/>
</dbReference>
<evidence type="ECO:0000256" key="1">
    <source>
        <dbReference type="ARBA" id="ARBA00004289"/>
    </source>
</evidence>
<proteinExistence type="inferred from homology"/>
<dbReference type="GO" id="GO:0048471">
    <property type="term" value="C:perinuclear region of cytoplasm"/>
    <property type="evidence" value="ECO:0000266"/>
    <property type="project" value="RGD"/>
</dbReference>
<keyword evidence="8 28" id="KW-0732">Signal</keyword>
<dbReference type="RGD" id="1562101">
    <property type="gene designation" value="Adgrv1"/>
</dbReference>
<dbReference type="GO" id="GO:0005737">
    <property type="term" value="C:cytoplasm"/>
    <property type="evidence" value="ECO:0000266"/>
    <property type="project" value="RGD"/>
</dbReference>
<comment type="similarity">
    <text evidence="4">Belongs to the G-protein coupled receptor 2 family. Adhesion G-protein coupled receptor (ADGR) subfamily.</text>
</comment>
<keyword evidence="11" id="KW-0106">Calcium</keyword>
<keyword evidence="15" id="KW-1015">Disulfide bond</keyword>
<feature type="chain" id="PRO_5044540384" description="Adhesion G-protein coupled receptor V1" evidence="28">
    <location>
        <begin position="29"/>
        <end position="6298"/>
    </location>
</feature>
<evidence type="ECO:0000256" key="13">
    <source>
        <dbReference type="ARBA" id="ARBA00023040"/>
    </source>
</evidence>
<dbReference type="GO" id="GO:0050910">
    <property type="term" value="P:detection of mechanical stimulus involved in sensory perception of sound"/>
    <property type="evidence" value="ECO:0000266"/>
    <property type="project" value="RGD"/>
</dbReference>
<dbReference type="GO" id="GO:0001965">
    <property type="term" value="F:G-protein alpha-subunit binding"/>
    <property type="evidence" value="ECO:0000266"/>
    <property type="project" value="RGD"/>
</dbReference>
<organism evidence="31 32">
    <name type="scientific">Rattus norvegicus</name>
    <name type="common">Rat</name>
    <dbReference type="NCBI Taxonomy" id="10116"/>
    <lineage>
        <taxon>Eukaryota</taxon>
        <taxon>Metazoa</taxon>
        <taxon>Chordata</taxon>
        <taxon>Craniata</taxon>
        <taxon>Vertebrata</taxon>
        <taxon>Euteleostomi</taxon>
        <taxon>Mammalia</taxon>
        <taxon>Eutheria</taxon>
        <taxon>Euarchontoglires</taxon>
        <taxon>Glires</taxon>
        <taxon>Rodentia</taxon>
        <taxon>Myomorpha</taxon>
        <taxon>Muroidea</taxon>
        <taxon>Muridae</taxon>
        <taxon>Murinae</taxon>
        <taxon>Rattus</taxon>
    </lineage>
</organism>
<dbReference type="GO" id="GO:0031647">
    <property type="term" value="P:regulation of protein stability"/>
    <property type="evidence" value="ECO:0000266"/>
    <property type="project" value="RGD"/>
</dbReference>
<dbReference type="FunFam" id="2.60.40.2030:FF:000007">
    <property type="entry name" value="Adhesion G-protein coupled receptor V1"/>
    <property type="match status" value="6"/>
</dbReference>
<dbReference type="GO" id="GO:0060122">
    <property type="term" value="P:inner ear receptor cell stereocilium organization"/>
    <property type="evidence" value="ECO:0000266"/>
    <property type="project" value="RGD"/>
</dbReference>
<evidence type="ECO:0000256" key="5">
    <source>
        <dbReference type="ARBA" id="ARBA00022475"/>
    </source>
</evidence>
<keyword evidence="13" id="KW-0297">G-protein coupled receptor</keyword>
<keyword evidence="9" id="KW-0677">Repeat</keyword>
<dbReference type="GO" id="GO:0002141">
    <property type="term" value="C:stereocilia ankle link"/>
    <property type="evidence" value="ECO:0000266"/>
    <property type="project" value="RGD"/>
</dbReference>
<dbReference type="OMA" id="RYTAFEV"/>
<dbReference type="GO" id="GO:0060171">
    <property type="term" value="C:stereocilium membrane"/>
    <property type="evidence" value="ECO:0007669"/>
    <property type="project" value="UniProtKB-SubCell"/>
</dbReference>
<evidence type="ECO:0000256" key="25">
    <source>
        <dbReference type="PROSITE-ProRule" id="PRU00075"/>
    </source>
</evidence>
<comment type="subcellular location">
    <subcellularLocation>
        <location evidence="3">Cell membrane</location>
        <topology evidence="3">Multi-pass membrane protein</topology>
    </subcellularLocation>
    <subcellularLocation>
        <location evidence="1">Cell projection</location>
        <location evidence="1">Stereocilium membrane</location>
    </subcellularLocation>
    <subcellularLocation>
        <location evidence="2">Photoreceptor inner segment</location>
    </subcellularLocation>
</comment>
<dbReference type="GO" id="GO:0010855">
    <property type="term" value="F:adenylate cyclase inhibitor activity"/>
    <property type="evidence" value="ECO:0000266"/>
    <property type="project" value="RGD"/>
</dbReference>
<keyword evidence="7 27" id="KW-0812">Transmembrane</keyword>
<feature type="transmembrane region" description="Helical" evidence="27">
    <location>
        <begin position="6049"/>
        <end position="6073"/>
    </location>
</feature>
<keyword evidence="14 27" id="KW-0472">Membrane</keyword>
<dbReference type="PANTHER" id="PTHR46682:SF1">
    <property type="entry name" value="ADHESION G-PROTEIN COUPLED RECEPTOR V1"/>
    <property type="match status" value="1"/>
</dbReference>
<dbReference type="InterPro" id="IPR026919">
    <property type="entry name" value="ADGRV1"/>
</dbReference>
<evidence type="ECO:0000256" key="9">
    <source>
        <dbReference type="ARBA" id="ARBA00022737"/>
    </source>
</evidence>
<dbReference type="PaxDb" id="10116-ENSRNOP00000068422"/>
<dbReference type="GO" id="GO:0032391">
    <property type="term" value="C:photoreceptor connecting cilium"/>
    <property type="evidence" value="ECO:0000266"/>
    <property type="project" value="RGD"/>
</dbReference>
<dbReference type="GeneTree" id="ENSGT00940000154880"/>
<dbReference type="GO" id="GO:0004930">
    <property type="term" value="F:G protein-coupled receptor activity"/>
    <property type="evidence" value="ECO:0000266"/>
    <property type="project" value="RGD"/>
</dbReference>
<evidence type="ECO:0000256" key="2">
    <source>
        <dbReference type="ARBA" id="ARBA00004437"/>
    </source>
</evidence>
<dbReference type="InterPro" id="IPR013320">
    <property type="entry name" value="ConA-like_dom_sf"/>
</dbReference>
<dbReference type="FunFam" id="2.60.40.2030:FF:000020">
    <property type="entry name" value="Adhesion G protein-coupled receptor V1"/>
    <property type="match status" value="2"/>
</dbReference>
<dbReference type="GO" id="GO:0007166">
    <property type="term" value="P:cell surface receptor signaling pathway"/>
    <property type="evidence" value="ECO:0007669"/>
    <property type="project" value="InterPro"/>
</dbReference>
<dbReference type="GO" id="GO:0002142">
    <property type="term" value="C:stereocilia ankle link complex"/>
    <property type="evidence" value="ECO:0000266"/>
    <property type="project" value="RGD"/>
</dbReference>
<dbReference type="FunFam" id="2.60.40.2030:FF:000048">
    <property type="entry name" value="Adhesion G-protein coupled receptor V1"/>
    <property type="match status" value="1"/>
</dbReference>
<dbReference type="STRING" id="10116.ENSRNOP00000068422"/>
<keyword evidence="18" id="KW-0807">Transducer</keyword>
<dbReference type="FunFam" id="2.60.40.2030:FF:000022">
    <property type="entry name" value="Adhesion G-protein coupled receptor V1"/>
    <property type="match status" value="1"/>
</dbReference>
<comment type="function">
    <text evidence="21">G-protein coupled receptor which has an essential role in the development of hearing and vision. Couples to G-alpha(i)-proteins, GNAI1/2/3, G-alpha(q)-proteins, GNAQ, as well as G-alpha(s)-proteins, GNAS, inhibiting adenylate cyclase (AC) activity and cAMP production. Required for the hair bundle ankle formation, which connects growing stereocilia in developing cochlear hair cells of the inner ear. In response to extracellular calcium, activates kinases PKA and PKC to regulate myelination by inhibiting the ubiquitination of MAG, thus enhancing the stability of this protein in myelin-forming cells of the auditory pathway. In retina photoreceptors, the USH2 complex is required for the maintenance of periciliary membrane complex that seems to play a role in regulating intracellular protein transport. Involved in the regulation of bone metabolism.</text>
</comment>
<feature type="transmembrane region" description="Helical" evidence="27">
    <location>
        <begin position="5901"/>
        <end position="5921"/>
    </location>
</feature>
<feature type="transmembrane region" description="Helical" evidence="27">
    <location>
        <begin position="5972"/>
        <end position="5992"/>
    </location>
</feature>
<feature type="domain" description="GAIN-B" evidence="29">
    <location>
        <begin position="5740"/>
        <end position="5896"/>
    </location>
</feature>
<dbReference type="PANTHER" id="PTHR46682">
    <property type="entry name" value="ADHESION G-PROTEIN COUPLED RECEPTOR V1"/>
    <property type="match status" value="1"/>
</dbReference>
<evidence type="ECO:0000256" key="24">
    <source>
        <dbReference type="ARBA" id="ARBA00083929"/>
    </source>
</evidence>
<dbReference type="FunFam" id="1.20.1070.10:FF:000178">
    <property type="entry name" value="Adhesion G-protein coupled receptor V1"/>
    <property type="match status" value="1"/>
</dbReference>
<evidence type="ECO:0000313" key="32">
    <source>
        <dbReference type="Proteomes" id="UP000002494"/>
    </source>
</evidence>
<protein>
    <recommendedName>
        <fullName evidence="22">Adhesion G-protein coupled receptor V1</fullName>
    </recommendedName>
    <alternativeName>
        <fullName evidence="24">G-protein coupled receptor 98</fullName>
    </alternativeName>
    <alternativeName>
        <fullName evidence="23">Very large G-protein coupled receptor 1</fullName>
    </alternativeName>
</protein>
<dbReference type="GO" id="GO:0005509">
    <property type="term" value="F:calcium ion binding"/>
    <property type="evidence" value="ECO:0000266"/>
    <property type="project" value="RGD"/>
</dbReference>
<dbReference type="GO" id="GO:0097264">
    <property type="term" value="P:self proteolysis"/>
    <property type="evidence" value="ECO:0000266"/>
    <property type="project" value="RGD"/>
</dbReference>
<dbReference type="FunFam" id="2.60.40.2030:FF:000014">
    <property type="entry name" value="Adhesion G-protein coupled receptor V1"/>
    <property type="match status" value="1"/>
</dbReference>
<dbReference type="FunFam" id="2.60.40.2030:FF:000044">
    <property type="entry name" value="Adhesion G protein-coupled receptor V1"/>
    <property type="match status" value="1"/>
</dbReference>
<dbReference type="Gene3D" id="2.60.40.2030">
    <property type="match status" value="34"/>
</dbReference>
<dbReference type="FunFam" id="2.60.40.2030:FF:000046">
    <property type="entry name" value="Adhesion G protein-coupled receptor V1"/>
    <property type="match status" value="1"/>
</dbReference>
<dbReference type="FunFam" id="2.60.40.2030:FF:000042">
    <property type="entry name" value="Adhesion G protein-coupled receptor V1"/>
    <property type="match status" value="1"/>
</dbReference>
<dbReference type="FunFam" id="2.60.40.2030:FF:000047">
    <property type="entry name" value="Adhesion G-protein coupled receptor V1"/>
    <property type="match status" value="1"/>
</dbReference>
<dbReference type="InterPro" id="IPR000832">
    <property type="entry name" value="GPCR_2_secretin-like"/>
</dbReference>
<dbReference type="GO" id="GO:1990075">
    <property type="term" value="C:periciliary membrane compartment"/>
    <property type="evidence" value="ECO:0000266"/>
    <property type="project" value="RGD"/>
</dbReference>
<feature type="repeat" description="EAR" evidence="25">
    <location>
        <begin position="3252"/>
        <end position="3293"/>
    </location>
</feature>
<dbReference type="FunFam" id="2.60.40.2030:FF:000013">
    <property type="entry name" value="Adhesion G-protein coupled receptor V1"/>
    <property type="match status" value="1"/>
</dbReference>
<dbReference type="GO" id="GO:0007186">
    <property type="term" value="P:G protein-coupled receptor signaling pathway"/>
    <property type="evidence" value="ECO:0000266"/>
    <property type="project" value="RGD"/>
</dbReference>
<keyword evidence="32" id="KW-1185">Reference proteome</keyword>
<dbReference type="Pfam" id="PF03160">
    <property type="entry name" value="Calx-beta"/>
    <property type="match status" value="34"/>
</dbReference>
<dbReference type="GO" id="GO:0048496">
    <property type="term" value="P:maintenance of animal organ identity"/>
    <property type="evidence" value="ECO:0000266"/>
    <property type="project" value="RGD"/>
</dbReference>
<dbReference type="GO" id="GO:0005886">
    <property type="term" value="C:plasma membrane"/>
    <property type="evidence" value="ECO:0000266"/>
    <property type="project" value="RGD"/>
</dbReference>